<reference evidence="2 3" key="1">
    <citation type="journal article" date="2019" name="J Genomics">
        <title>The Draft Genome of a Hydrogen-producing Cyanobacterium, Arthrospira platensis NIES-46.</title>
        <authorList>
            <person name="Suzuki S."/>
            <person name="Yamaguchi H."/>
            <person name="Kawachi M."/>
        </authorList>
    </citation>
    <scope>NUCLEOTIDE SEQUENCE [LARGE SCALE GENOMIC DNA]</scope>
    <source>
        <strain evidence="2 3">NIES-46</strain>
    </source>
</reference>
<comment type="caution">
    <text evidence="2">The sequence shown here is derived from an EMBL/GenBank/DDBJ whole genome shotgun (WGS) entry which is preliminary data.</text>
</comment>
<sequence>MRSLTQNLLLLAGVSLLATLAPAAMAALSPAEINSIASQTTVLIAPELRPELIEALENNYRNPQAGQNNPDGVWHPGSGVIIAREGNRHYVLTVSHNFRQRDLNAGISYGIRTSDGKVHIVQQPNDGRGCPLNGSPTPGNLIRFGCYSITLPTRVDGPDLAVVVFESDRHYPVAPSATENSLNVGDPIYVSGWPDPEKERDATTGRCTGRATRRQRRFTWGPVTGVVNPASSENGYSIFYLDNTRPGMSGGPVFDNQGRVVGVHGRGSGGKAQLVNQFCSVSNAPNAQAFESGDFAIEGQGSGRADPATLRTRFSSAQAFNNFIGLIRRTGLNLSFNTNPPQPQIIQAALTAIPARSSTGTVDFAIGSVPVGSFDDPQDVIPNIYDSYSSFEGLGSRLRDTPSGGCDSLLLGEPCW</sequence>
<dbReference type="Proteomes" id="UP000326169">
    <property type="component" value="Unassembled WGS sequence"/>
</dbReference>
<dbReference type="GeneID" id="301682330"/>
<organism evidence="2 3">
    <name type="scientific">Limnospira platensis NIES-46</name>
    <dbReference type="NCBI Taxonomy" id="1236695"/>
    <lineage>
        <taxon>Bacteria</taxon>
        <taxon>Bacillati</taxon>
        <taxon>Cyanobacteriota</taxon>
        <taxon>Cyanophyceae</taxon>
        <taxon>Oscillatoriophycideae</taxon>
        <taxon>Oscillatoriales</taxon>
        <taxon>Sirenicapillariaceae</taxon>
        <taxon>Limnospira</taxon>
    </lineage>
</organism>
<gene>
    <name evidence="2" type="ORF">NIES46_14510</name>
</gene>
<feature type="signal peptide" evidence="1">
    <location>
        <begin position="1"/>
        <end position="26"/>
    </location>
</feature>
<dbReference type="Pfam" id="PF13365">
    <property type="entry name" value="Trypsin_2"/>
    <property type="match status" value="1"/>
</dbReference>
<dbReference type="Gene3D" id="2.40.10.10">
    <property type="entry name" value="Trypsin-like serine proteases"/>
    <property type="match status" value="2"/>
</dbReference>
<evidence type="ECO:0008006" key="4">
    <source>
        <dbReference type="Google" id="ProtNLM"/>
    </source>
</evidence>
<keyword evidence="1" id="KW-0732">Signal</keyword>
<dbReference type="SUPFAM" id="SSF50494">
    <property type="entry name" value="Trypsin-like serine proteases"/>
    <property type="match status" value="1"/>
</dbReference>
<feature type="chain" id="PRO_5045157302" description="Serine protease" evidence="1">
    <location>
        <begin position="27"/>
        <end position="416"/>
    </location>
</feature>
<evidence type="ECO:0000313" key="3">
    <source>
        <dbReference type="Proteomes" id="UP000326169"/>
    </source>
</evidence>
<evidence type="ECO:0000313" key="2">
    <source>
        <dbReference type="EMBL" id="GCE93401.1"/>
    </source>
</evidence>
<protein>
    <recommendedName>
        <fullName evidence="4">Serine protease</fullName>
    </recommendedName>
</protein>
<dbReference type="InterPro" id="IPR009003">
    <property type="entry name" value="Peptidase_S1_PA"/>
</dbReference>
<dbReference type="EMBL" id="BIMW01000073">
    <property type="protein sequence ID" value="GCE93401.1"/>
    <property type="molecule type" value="Genomic_DNA"/>
</dbReference>
<evidence type="ECO:0000256" key="1">
    <source>
        <dbReference type="SAM" id="SignalP"/>
    </source>
</evidence>
<dbReference type="RefSeq" id="WP_231852000.1">
    <property type="nucleotide sequence ID" value="NZ_BIMW01000073.1"/>
</dbReference>
<keyword evidence="3" id="KW-1185">Reference proteome</keyword>
<proteinExistence type="predicted"/>
<name>A0A5M3T6D1_LIMPL</name>
<accession>A0A5M3T6D1</accession>
<dbReference type="InterPro" id="IPR043504">
    <property type="entry name" value="Peptidase_S1_PA_chymotrypsin"/>
</dbReference>